<evidence type="ECO:0000313" key="3">
    <source>
        <dbReference type="Proteomes" id="UP000811899"/>
    </source>
</evidence>
<comment type="caution">
    <text evidence="2">The sequence shown here is derived from an EMBL/GenBank/DDBJ whole genome shotgun (WGS) entry which is preliminary data.</text>
</comment>
<dbReference type="InterPro" id="IPR058667">
    <property type="entry name" value="DUF6242_C"/>
</dbReference>
<gene>
    <name evidence="2" type="ORF">KI809_10760</name>
</gene>
<organism evidence="2 3">
    <name type="scientific">Geoanaerobacter pelophilus</name>
    <dbReference type="NCBI Taxonomy" id="60036"/>
    <lineage>
        <taxon>Bacteria</taxon>
        <taxon>Pseudomonadati</taxon>
        <taxon>Thermodesulfobacteriota</taxon>
        <taxon>Desulfuromonadia</taxon>
        <taxon>Geobacterales</taxon>
        <taxon>Geobacteraceae</taxon>
        <taxon>Geoanaerobacter</taxon>
    </lineage>
</organism>
<evidence type="ECO:0000313" key="2">
    <source>
        <dbReference type="EMBL" id="MBT0664781.1"/>
    </source>
</evidence>
<protein>
    <recommendedName>
        <fullName evidence="1">DUF6242 domain-containing protein</fullName>
    </recommendedName>
</protein>
<dbReference type="SUPFAM" id="SSF110296">
    <property type="entry name" value="Oligoxyloglucan reducing end-specific cellobiohydrolase"/>
    <property type="match status" value="1"/>
</dbReference>
<dbReference type="RefSeq" id="WP_214171565.1">
    <property type="nucleotide sequence ID" value="NZ_JAHCVJ010000004.1"/>
</dbReference>
<name>A0AAW4LC72_9BACT</name>
<sequence>MSEYLVEISAHTGSAVETLRYSSGSGYIYAGNYYEPRVSNPGSLKTMMFSEGTTQGASKIGYGEIQLKNSDGGLDGLLNYGFDGRVVVIKELIAGVTIGMTLSCGMEQPIFNNNEISIRVKDPQVIFNSPLQNNKYAGNNTLPAGVEGTADIKGKPKPLVFGQVSNITPVLVNTSRLIYQANDGALSSIPAVYDKGVGLIAGAAYSNQADMEANAPAEGYYRVWLAGGMFRLGSSPAGLITCDAIQGAAAANRTSAQISKLIALRVLTSDDIVAQDFTDLDILNNSTIGFYSNTETTIGKALDEVLGSIGGWYGFDSSNKLNVGRLDAPAGDPLLTLSPDEITDLQRLTIQDEGRGIPAWKVNLQYDKNYTVQDAGNLAGVLAQFTWDQKTLPVSSSWTSLTYGNGLFVAVSGNATTIAATSPDGVTWTARTLPAELYWTSVAYGNGVFVAISGNALTNVAATSPDGITWTQGTLPASVNWASITYGNGLFCAVGFNSSIAATSPDGITWIQRTLPSTQYWITVTRGGGMFVAVAGLTSNNVIATSTDGITWTQRTLPVSKVWTSIIYGNGLFVAVGTGVDAATSPDGITWTQRTLPADVSWKAIGYGNGLFVAVAYNSTVTATSIDGITWNYRNLLYASTWNNIIYGNGSFVSVSSPNMVAIARVDPSSARIIYLFNQYRTVTSSDSNIKTTHLLASEINLNTLLVNLSAAQAEADRQFNLRKVRRDYLSVVINTNALSSIPPLGTVLNITYPRYGYDAGKLFVLIGVNMELSAKKITFYLWG</sequence>
<dbReference type="EMBL" id="JAHCVJ010000004">
    <property type="protein sequence ID" value="MBT0664781.1"/>
    <property type="molecule type" value="Genomic_DNA"/>
</dbReference>
<proteinExistence type="predicted"/>
<evidence type="ECO:0000259" key="1">
    <source>
        <dbReference type="Pfam" id="PF25852"/>
    </source>
</evidence>
<reference evidence="2 3" key="1">
    <citation type="submission" date="2021-05" db="EMBL/GenBank/DDBJ databases">
        <title>The draft genome of Geobacter pelophilus DSM 12255.</title>
        <authorList>
            <person name="Xu Z."/>
            <person name="Masuda Y."/>
            <person name="Itoh H."/>
            <person name="Senoo K."/>
        </authorList>
    </citation>
    <scope>NUCLEOTIDE SEQUENCE [LARGE SCALE GENOMIC DNA]</scope>
    <source>
        <strain evidence="2 3">DSM 12255</strain>
    </source>
</reference>
<dbReference type="Proteomes" id="UP000811899">
    <property type="component" value="Unassembled WGS sequence"/>
</dbReference>
<dbReference type="Pfam" id="PF25852">
    <property type="entry name" value="DUF6242_C"/>
    <property type="match status" value="1"/>
</dbReference>
<accession>A0AAW4LC72</accession>
<dbReference type="AlphaFoldDB" id="A0AAW4LC72"/>
<feature type="domain" description="DUF6242" evidence="1">
    <location>
        <begin position="514"/>
        <end position="633"/>
    </location>
</feature>
<keyword evidence="3" id="KW-1185">Reference proteome</keyword>